<organism evidence="1">
    <name type="scientific">Siphoviridae sp. ctsf32</name>
    <dbReference type="NCBI Taxonomy" id="2827594"/>
    <lineage>
        <taxon>Viruses</taxon>
        <taxon>Duplodnaviria</taxon>
        <taxon>Heunggongvirae</taxon>
        <taxon>Uroviricota</taxon>
        <taxon>Caudoviricetes</taxon>
    </lineage>
</organism>
<sequence length="155" mass="17997">MPNYGKQFENKFRQDWNNSFPGTFLLRLNDQVSGYKYTSANLCDFIAYVDGKLFLLECKSHAGASLPFSFVSQYDRLKQFVGIPGIRVGIILWLYEKDKCLYVPIKTVTKLLSNNEQSVGIRHLGKEELIDIPSKKKRVFLDSDYKQLLDLEETW</sequence>
<dbReference type="Gene3D" id="3.40.1350.10">
    <property type="match status" value="1"/>
</dbReference>
<dbReference type="InterPro" id="IPR011856">
    <property type="entry name" value="tRNA_endonuc-like_dom_sf"/>
</dbReference>
<reference evidence="1" key="1">
    <citation type="journal article" date="2021" name="Proc. Natl. Acad. Sci. U.S.A.">
        <title>A Catalog of Tens of Thousands of Viruses from Human Metagenomes Reveals Hidden Associations with Chronic Diseases.</title>
        <authorList>
            <person name="Tisza M.J."/>
            <person name="Buck C.B."/>
        </authorList>
    </citation>
    <scope>NUCLEOTIDE SEQUENCE</scope>
    <source>
        <strain evidence="1">Ctsf32</strain>
    </source>
</reference>
<evidence type="ECO:0000313" key="1">
    <source>
        <dbReference type="EMBL" id="DAD71497.1"/>
    </source>
</evidence>
<accession>A0A8S5LNC0</accession>
<dbReference type="InterPro" id="IPR011335">
    <property type="entry name" value="Restrct_endonuc-II-like"/>
</dbReference>
<dbReference type="EMBL" id="BK015882">
    <property type="protein sequence ID" value="DAD71497.1"/>
    <property type="molecule type" value="Genomic_DNA"/>
</dbReference>
<protein>
    <submittedName>
        <fullName evidence="1">Holliday junction resolvase</fullName>
    </submittedName>
</protein>
<name>A0A8S5LNC0_9CAUD</name>
<dbReference type="GO" id="GO:0003676">
    <property type="term" value="F:nucleic acid binding"/>
    <property type="evidence" value="ECO:0007669"/>
    <property type="project" value="InterPro"/>
</dbReference>
<proteinExistence type="predicted"/>
<dbReference type="SUPFAM" id="SSF52980">
    <property type="entry name" value="Restriction endonuclease-like"/>
    <property type="match status" value="1"/>
</dbReference>